<comment type="similarity">
    <text evidence="2">Belongs to the EspG family.</text>
</comment>
<dbReference type="EMBL" id="VJWX01000326">
    <property type="protein sequence ID" value="TVT35672.1"/>
    <property type="molecule type" value="Genomic_DNA"/>
</dbReference>
<evidence type="ECO:0000256" key="2">
    <source>
        <dbReference type="ARBA" id="ARBA00006411"/>
    </source>
</evidence>
<dbReference type="Proteomes" id="UP000320011">
    <property type="component" value="Unassembled WGS sequence"/>
</dbReference>
<keyword evidence="4" id="KW-0143">Chaperone</keyword>
<organism evidence="5 6">
    <name type="scientific">Amycolatopsis rhizosphaerae</name>
    <dbReference type="NCBI Taxonomy" id="2053003"/>
    <lineage>
        <taxon>Bacteria</taxon>
        <taxon>Bacillati</taxon>
        <taxon>Actinomycetota</taxon>
        <taxon>Actinomycetes</taxon>
        <taxon>Pseudonocardiales</taxon>
        <taxon>Pseudonocardiaceae</taxon>
        <taxon>Amycolatopsis</taxon>
    </lineage>
</organism>
<name>A0A558BGP5_9PSEU</name>
<evidence type="ECO:0000256" key="3">
    <source>
        <dbReference type="ARBA" id="ARBA00022490"/>
    </source>
</evidence>
<dbReference type="AlphaFoldDB" id="A0A558BGP5"/>
<protein>
    <submittedName>
        <fullName evidence="5">ESX secretion-associated protein EspG</fullName>
    </submittedName>
</protein>
<dbReference type="Pfam" id="PF14011">
    <property type="entry name" value="ESX-1_EspG"/>
    <property type="match status" value="1"/>
</dbReference>
<gene>
    <name evidence="5" type="ORF">FNH05_26025</name>
</gene>
<sequence length="254" mass="27708">MSQFSLSLAALDVVLEHTGLGRAPTPFETPHIGATFEERAQLRAAVFRDLESRRLAGRGRLDPDVELALRAFVQAPVSIIAVAELDDGEQLFARAVADGNYGMVARRQDNLVVFTEVRPTAIVAGIVDLLPATPAAPGQSVTVAKPAPKPKRQADDAYDPFAAAARPRTSTAPAQLRMVERIFQKPKLRIGQFTAFVTGGDGKGRRLSPTAWFDTEEGRYFVTSREAEDGQNWLTYAPADNARIAHHLHEQLRG</sequence>
<dbReference type="InterPro" id="IPR025734">
    <property type="entry name" value="EspG"/>
</dbReference>
<accession>A0A558BGP5</accession>
<comment type="subcellular location">
    <subcellularLocation>
        <location evidence="1">Cytoplasm</location>
    </subcellularLocation>
</comment>
<reference evidence="5 6" key="1">
    <citation type="submission" date="2019-07" db="EMBL/GenBank/DDBJ databases">
        <authorList>
            <person name="Duangmal K."/>
            <person name="Teo W.F.A."/>
        </authorList>
    </citation>
    <scope>NUCLEOTIDE SEQUENCE [LARGE SCALE GENOMIC DNA]</scope>
    <source>
        <strain evidence="5 6">TBRC 6029</strain>
    </source>
</reference>
<dbReference type="RefSeq" id="WP_144591347.1">
    <property type="nucleotide sequence ID" value="NZ_VJWX01000326.1"/>
</dbReference>
<keyword evidence="3" id="KW-0963">Cytoplasm</keyword>
<reference evidence="5 6" key="2">
    <citation type="submission" date="2019-08" db="EMBL/GenBank/DDBJ databases">
        <title>Amycolatopsis acidicola sp. nov., isolated from peat swamp forest soil.</title>
        <authorList>
            <person name="Srisuk N."/>
        </authorList>
    </citation>
    <scope>NUCLEOTIDE SEQUENCE [LARGE SCALE GENOMIC DNA]</scope>
    <source>
        <strain evidence="5 6">TBRC 6029</strain>
    </source>
</reference>
<evidence type="ECO:0000256" key="1">
    <source>
        <dbReference type="ARBA" id="ARBA00004496"/>
    </source>
</evidence>
<comment type="caution">
    <text evidence="5">The sequence shown here is derived from an EMBL/GenBank/DDBJ whole genome shotgun (WGS) entry which is preliminary data.</text>
</comment>
<evidence type="ECO:0000313" key="5">
    <source>
        <dbReference type="EMBL" id="TVT35672.1"/>
    </source>
</evidence>
<evidence type="ECO:0000256" key="4">
    <source>
        <dbReference type="ARBA" id="ARBA00023186"/>
    </source>
</evidence>
<dbReference type="OrthoDB" id="5175124at2"/>
<keyword evidence="6" id="KW-1185">Reference proteome</keyword>
<proteinExistence type="inferred from homology"/>
<evidence type="ECO:0000313" key="6">
    <source>
        <dbReference type="Proteomes" id="UP000320011"/>
    </source>
</evidence>